<evidence type="ECO:0000313" key="3">
    <source>
        <dbReference type="Proteomes" id="UP000199542"/>
    </source>
</evidence>
<evidence type="ECO:0000256" key="1">
    <source>
        <dbReference type="SAM" id="SignalP"/>
    </source>
</evidence>
<keyword evidence="1" id="KW-0732">Signal</keyword>
<dbReference type="AlphaFoldDB" id="A0A1G4U1T0"/>
<dbReference type="InterPro" id="IPR045613">
    <property type="entry name" value="DUF6448"/>
</dbReference>
<feature type="signal peptide" evidence="1">
    <location>
        <begin position="1"/>
        <end position="23"/>
    </location>
</feature>
<evidence type="ECO:0000313" key="2">
    <source>
        <dbReference type="EMBL" id="SCW87570.1"/>
    </source>
</evidence>
<gene>
    <name evidence="2" type="ORF">SAMN02927900_05973</name>
</gene>
<protein>
    <submittedName>
        <fullName evidence="2">Uncharacterized protein</fullName>
    </submittedName>
</protein>
<feature type="chain" id="PRO_5011443002" evidence="1">
    <location>
        <begin position="24"/>
        <end position="208"/>
    </location>
</feature>
<proteinExistence type="predicted"/>
<reference evidence="2 3" key="1">
    <citation type="submission" date="2016-10" db="EMBL/GenBank/DDBJ databases">
        <authorList>
            <person name="de Groot N.N."/>
        </authorList>
    </citation>
    <scope>NUCLEOTIDE SEQUENCE [LARGE SCALE GENOMIC DNA]</scope>
    <source>
        <strain evidence="2 3">CGMCC 1.3401</strain>
    </source>
</reference>
<sequence length="208" mass="21841">MAKILASYALLVGLVLVPMSARAHCDAADGPVATAAIRALDTRNVNLILPFAPAQVEPELSAAFKQALSVREKGPEAKALADRYFMETAVRLHRAGEGAPYTGLKPAGTDFGPAIPGAEKALKIGKSDELTALMAEQVAHGIEDRYRDAIAHSAARMEPTTAAEVGMARERVSAELAFIGYVEGIYLATKGGAHVEAAATQDHHQGAE</sequence>
<dbReference type="Proteomes" id="UP000199542">
    <property type="component" value="Unassembled WGS sequence"/>
</dbReference>
<organism evidence="2 3">
    <name type="scientific">Rhizobium mongolense subsp. loessense</name>
    <dbReference type="NCBI Taxonomy" id="158890"/>
    <lineage>
        <taxon>Bacteria</taxon>
        <taxon>Pseudomonadati</taxon>
        <taxon>Pseudomonadota</taxon>
        <taxon>Alphaproteobacteria</taxon>
        <taxon>Hyphomicrobiales</taxon>
        <taxon>Rhizobiaceae</taxon>
        <taxon>Rhizobium/Agrobacterium group</taxon>
        <taxon>Rhizobium</taxon>
    </lineage>
</organism>
<name>A0A1G4U1T0_9HYPH</name>
<accession>A0A1G4U1T0</accession>
<dbReference type="Pfam" id="PF20046">
    <property type="entry name" value="DUF6448"/>
    <property type="match status" value="1"/>
</dbReference>
<dbReference type="EMBL" id="FMTM01000016">
    <property type="protein sequence ID" value="SCW87570.1"/>
    <property type="molecule type" value="Genomic_DNA"/>
</dbReference>
<dbReference type="RefSeq" id="WP_092588356.1">
    <property type="nucleotide sequence ID" value="NZ_FMTM01000016.1"/>
</dbReference>